<organism evidence="2 3">
    <name type="scientific">Enterococcus avium</name>
    <name type="common">Streptococcus avium</name>
    <dbReference type="NCBI Taxonomy" id="33945"/>
    <lineage>
        <taxon>Bacteria</taxon>
        <taxon>Bacillati</taxon>
        <taxon>Bacillota</taxon>
        <taxon>Bacilli</taxon>
        <taxon>Lactobacillales</taxon>
        <taxon>Enterococcaceae</taxon>
        <taxon>Enterococcus</taxon>
    </lineage>
</organism>
<protein>
    <recommendedName>
        <fullName evidence="4">DUF3789 domain-containing protein</fullName>
    </recommendedName>
</protein>
<evidence type="ECO:0000256" key="1">
    <source>
        <dbReference type="SAM" id="Phobius"/>
    </source>
</evidence>
<evidence type="ECO:0000313" key="2">
    <source>
        <dbReference type="EMBL" id="MDT2512877.1"/>
    </source>
</evidence>
<keyword evidence="1" id="KW-0812">Transmembrane</keyword>
<gene>
    <name evidence="2" type="ORF">P7D79_01400</name>
</gene>
<name>A0ABD5F323_ENTAV</name>
<evidence type="ECO:0000313" key="3">
    <source>
        <dbReference type="Proteomes" id="UP001264335"/>
    </source>
</evidence>
<dbReference type="RefSeq" id="WP_158408713.1">
    <property type="nucleotide sequence ID" value="NZ_CABGUH010000035.1"/>
</dbReference>
<proteinExistence type="predicted"/>
<feature type="transmembrane region" description="Helical" evidence="1">
    <location>
        <begin position="6"/>
        <end position="28"/>
    </location>
</feature>
<keyword evidence="1" id="KW-0472">Membrane</keyword>
<sequence length="45" mass="4615">MLTTIVGIGCFISGGLLGATIMAILVVAKHSDQVSEALGQQENNN</sequence>
<accession>A0ABD5F323</accession>
<dbReference type="EMBL" id="JARPWY010000002">
    <property type="protein sequence ID" value="MDT2512877.1"/>
    <property type="molecule type" value="Genomic_DNA"/>
</dbReference>
<reference evidence="2 3" key="1">
    <citation type="submission" date="2023-03" db="EMBL/GenBank/DDBJ databases">
        <authorList>
            <person name="Shen W."/>
            <person name="Cai J."/>
        </authorList>
    </citation>
    <scope>NUCLEOTIDE SEQUENCE [LARGE SCALE GENOMIC DNA]</scope>
    <source>
        <strain evidence="2 3">Y2</strain>
    </source>
</reference>
<dbReference type="Proteomes" id="UP001264335">
    <property type="component" value="Unassembled WGS sequence"/>
</dbReference>
<comment type="caution">
    <text evidence="2">The sequence shown here is derived from an EMBL/GenBank/DDBJ whole genome shotgun (WGS) entry which is preliminary data.</text>
</comment>
<keyword evidence="1" id="KW-1133">Transmembrane helix</keyword>
<evidence type="ECO:0008006" key="4">
    <source>
        <dbReference type="Google" id="ProtNLM"/>
    </source>
</evidence>
<dbReference type="AlphaFoldDB" id="A0ABD5F323"/>